<dbReference type="PRINTS" id="PR00081">
    <property type="entry name" value="GDHRDH"/>
</dbReference>
<gene>
    <name evidence="2" type="ORF">EDD29_6013</name>
</gene>
<proteinExistence type="predicted"/>
<dbReference type="GO" id="GO:0016491">
    <property type="term" value="F:oxidoreductase activity"/>
    <property type="evidence" value="ECO:0007669"/>
    <property type="project" value="UniProtKB-KW"/>
</dbReference>
<dbReference type="InterPro" id="IPR002347">
    <property type="entry name" value="SDR_fam"/>
</dbReference>
<keyword evidence="1" id="KW-0560">Oxidoreductase</keyword>
<name>A0A3N1D5J3_9ACTN</name>
<accession>A0A3N1D5J3</accession>
<dbReference type="Gene3D" id="3.40.50.720">
    <property type="entry name" value="NAD(P)-binding Rossmann-like Domain"/>
    <property type="match status" value="1"/>
</dbReference>
<dbReference type="SUPFAM" id="SSF51735">
    <property type="entry name" value="NAD(P)-binding Rossmann-fold domains"/>
    <property type="match status" value="1"/>
</dbReference>
<keyword evidence="3" id="KW-1185">Reference proteome</keyword>
<dbReference type="Pfam" id="PF00106">
    <property type="entry name" value="adh_short"/>
    <property type="match status" value="1"/>
</dbReference>
<dbReference type="PANTHER" id="PTHR43157">
    <property type="entry name" value="PHOSPHATIDYLINOSITOL-GLYCAN BIOSYNTHESIS CLASS F PROTEIN-RELATED"/>
    <property type="match status" value="1"/>
</dbReference>
<comment type="caution">
    <text evidence="2">The sequence shown here is derived from an EMBL/GenBank/DDBJ whole genome shotgun (WGS) entry which is preliminary data.</text>
</comment>
<organism evidence="2 3">
    <name type="scientific">Actinocorallia herbida</name>
    <dbReference type="NCBI Taxonomy" id="58109"/>
    <lineage>
        <taxon>Bacteria</taxon>
        <taxon>Bacillati</taxon>
        <taxon>Actinomycetota</taxon>
        <taxon>Actinomycetes</taxon>
        <taxon>Streptosporangiales</taxon>
        <taxon>Thermomonosporaceae</taxon>
        <taxon>Actinocorallia</taxon>
    </lineage>
</organism>
<dbReference type="PANTHER" id="PTHR43157:SF31">
    <property type="entry name" value="PHOSPHATIDYLINOSITOL-GLYCAN BIOSYNTHESIS CLASS F PROTEIN"/>
    <property type="match status" value="1"/>
</dbReference>
<dbReference type="EMBL" id="RJKE01000001">
    <property type="protein sequence ID" value="ROO88348.1"/>
    <property type="molecule type" value="Genomic_DNA"/>
</dbReference>
<dbReference type="AlphaFoldDB" id="A0A3N1D5J3"/>
<protein>
    <submittedName>
        <fullName evidence="2">Short-subunit dehydrogenase</fullName>
    </submittedName>
</protein>
<sequence>MRRVRGMAKTVVITGAGRGIGLATARELAERGDRVVLVARNREQGEAARDEIGGDAELVVGDLGTRDGVAALASELRARFPETDALVHNAGIWPGRKVLNADGFEQAFFTNHLAPFLLNHLLEDVLKANAARVVQVTAGLYPKGRVDPERTPQGLDFHSIRTYADTKLANLMTVPLFAERWKDAGVTITAVHPGVIRTGLGDRPGPLGLLLKLVKRSWAAPEAGARPVARLVAEPSPALYYEEERPTDLVAPATDTALARRIWADAAAAFDVA</sequence>
<dbReference type="InterPro" id="IPR036291">
    <property type="entry name" value="NAD(P)-bd_dom_sf"/>
</dbReference>
<dbReference type="Proteomes" id="UP000272400">
    <property type="component" value="Unassembled WGS sequence"/>
</dbReference>
<reference evidence="2 3" key="1">
    <citation type="submission" date="2018-11" db="EMBL/GenBank/DDBJ databases">
        <title>Sequencing the genomes of 1000 actinobacteria strains.</title>
        <authorList>
            <person name="Klenk H.-P."/>
        </authorList>
    </citation>
    <scope>NUCLEOTIDE SEQUENCE [LARGE SCALE GENOMIC DNA]</scope>
    <source>
        <strain evidence="2 3">DSM 44254</strain>
    </source>
</reference>
<dbReference type="OrthoDB" id="3237043at2"/>
<evidence type="ECO:0000313" key="3">
    <source>
        <dbReference type="Proteomes" id="UP000272400"/>
    </source>
</evidence>
<evidence type="ECO:0000256" key="1">
    <source>
        <dbReference type="ARBA" id="ARBA00023002"/>
    </source>
</evidence>
<evidence type="ECO:0000313" key="2">
    <source>
        <dbReference type="EMBL" id="ROO88348.1"/>
    </source>
</evidence>